<accession>A0A812CCE6</accession>
<dbReference type="EMBL" id="CAHIKZ030001510">
    <property type="protein sequence ID" value="CAE1266403.1"/>
    <property type="molecule type" value="Genomic_DNA"/>
</dbReference>
<comment type="caution">
    <text evidence="1">The sequence shown here is derived from an EMBL/GenBank/DDBJ whole genome shotgun (WGS) entry which is preliminary data.</text>
</comment>
<sequence>MFAHSYQKKQIDSMLHSVKAVQAPSILSLHSYQETGHRRQIDSMLHSYQSWHRRQIDSMLHSFIKKLAAGAKVDSMCILIKKLAMSAKSILCLHSYQEAVQSAKSILCSILIKKLAIGKSILCALSRLIPRRQISLCCILIKKLAMAPNRVSLHSYEAGHWPQIDSMLHSYQSWPWASWPLTTVDSIFAFLSEAGHRAPNRFCLLHSYQEAGHRHKSGLCCILIKKLAIGAKSVYVAFLSKLAIGPKSILCCILIHRRQIDSMLHSYQEAGHRRQIDSMLHSYQRSWPLAPNPILCCILIKKLAIGAKSILCCILIKKLAIGINRFYVAFLSSWP</sequence>
<evidence type="ECO:0000313" key="2">
    <source>
        <dbReference type="Proteomes" id="UP000597762"/>
    </source>
</evidence>
<reference evidence="1" key="1">
    <citation type="submission" date="2021-01" db="EMBL/GenBank/DDBJ databases">
        <authorList>
            <person name="Li R."/>
            <person name="Bekaert M."/>
        </authorList>
    </citation>
    <scope>NUCLEOTIDE SEQUENCE</scope>
    <source>
        <strain evidence="1">Farmed</strain>
    </source>
</reference>
<dbReference type="AlphaFoldDB" id="A0A812CCE6"/>
<keyword evidence="2" id="KW-1185">Reference proteome</keyword>
<gene>
    <name evidence="1" type="ORF">SPHA_35123</name>
</gene>
<organism evidence="1 2">
    <name type="scientific">Acanthosepion pharaonis</name>
    <name type="common">Pharaoh cuttlefish</name>
    <name type="synonym">Sepia pharaonis</name>
    <dbReference type="NCBI Taxonomy" id="158019"/>
    <lineage>
        <taxon>Eukaryota</taxon>
        <taxon>Metazoa</taxon>
        <taxon>Spiralia</taxon>
        <taxon>Lophotrochozoa</taxon>
        <taxon>Mollusca</taxon>
        <taxon>Cephalopoda</taxon>
        <taxon>Coleoidea</taxon>
        <taxon>Decapodiformes</taxon>
        <taxon>Sepiida</taxon>
        <taxon>Sepiina</taxon>
        <taxon>Sepiidae</taxon>
        <taxon>Acanthosepion</taxon>
    </lineage>
</organism>
<dbReference type="Proteomes" id="UP000597762">
    <property type="component" value="Unassembled WGS sequence"/>
</dbReference>
<protein>
    <submittedName>
        <fullName evidence="1">Uncharacterized protein</fullName>
    </submittedName>
</protein>
<proteinExistence type="predicted"/>
<name>A0A812CCE6_ACAPH</name>
<evidence type="ECO:0000313" key="1">
    <source>
        <dbReference type="EMBL" id="CAE1266403.1"/>
    </source>
</evidence>